<feature type="transmembrane region" description="Helical" evidence="1">
    <location>
        <begin position="151"/>
        <end position="170"/>
    </location>
</feature>
<dbReference type="RefSeq" id="WP_035167839.1">
    <property type="nucleotide sequence ID" value="NZ_CP018906.1"/>
</dbReference>
<keyword evidence="1" id="KW-0472">Membrane</keyword>
<dbReference type="eggNOG" id="ENOG503090H">
    <property type="taxonomic scope" value="Bacteria"/>
</dbReference>
<dbReference type="Proteomes" id="UP000030361">
    <property type="component" value="Chromosome"/>
</dbReference>
<feature type="transmembrane region" description="Helical" evidence="1">
    <location>
        <begin position="66"/>
        <end position="84"/>
    </location>
</feature>
<protein>
    <recommendedName>
        <fullName evidence="4">DUF3278 domain-containing protein</fullName>
    </recommendedName>
</protein>
<gene>
    <name evidence="2" type="ORF">PL11_005310</name>
</gene>
<feature type="transmembrane region" description="Helical" evidence="1">
    <location>
        <begin position="113"/>
        <end position="131"/>
    </location>
</feature>
<feature type="transmembrane region" description="Helical" evidence="1">
    <location>
        <begin position="37"/>
        <end position="60"/>
    </location>
</feature>
<sequence>MKSKQSFRDRLICFIFGIPGSLDEYKRSQIDRVGNNCFLALLGFLIVSGIFFIGFTGTLLDHNWGMLYLFLNFMFILLLLGWYVTPTFKKLGITTQELSEDELKGFKWRAGKITLFQSMILSVTMWIVYGLSASAVDVTSFIHSLFSENGLLWLGLFFIIYWLASWSRMLSRTKMAK</sequence>
<organism evidence="2 3">
    <name type="scientific">Lentilactobacillus curieae</name>
    <dbReference type="NCBI Taxonomy" id="1138822"/>
    <lineage>
        <taxon>Bacteria</taxon>
        <taxon>Bacillati</taxon>
        <taxon>Bacillota</taxon>
        <taxon>Bacilli</taxon>
        <taxon>Lactobacillales</taxon>
        <taxon>Lactobacillaceae</taxon>
        <taxon>Lentilactobacillus</taxon>
    </lineage>
</organism>
<name>A0A1S6QIF9_9LACO</name>
<dbReference type="EMBL" id="CP018906">
    <property type="protein sequence ID" value="AQW21390.1"/>
    <property type="molecule type" value="Genomic_DNA"/>
</dbReference>
<keyword evidence="3" id="KW-1185">Reference proteome</keyword>
<dbReference type="AlphaFoldDB" id="A0A1S6QIF9"/>
<dbReference type="Pfam" id="PF11683">
    <property type="entry name" value="DUF3278"/>
    <property type="match status" value="1"/>
</dbReference>
<accession>A0A1S6QIF9</accession>
<keyword evidence="1" id="KW-1133">Transmembrane helix</keyword>
<evidence type="ECO:0008006" key="4">
    <source>
        <dbReference type="Google" id="ProtNLM"/>
    </source>
</evidence>
<evidence type="ECO:0000313" key="2">
    <source>
        <dbReference type="EMBL" id="AQW21390.1"/>
    </source>
</evidence>
<dbReference type="KEGG" id="lcu:PL11_005310"/>
<evidence type="ECO:0000313" key="3">
    <source>
        <dbReference type="Proteomes" id="UP000030361"/>
    </source>
</evidence>
<dbReference type="InterPro" id="IPR021697">
    <property type="entry name" value="DUF3278"/>
</dbReference>
<evidence type="ECO:0000256" key="1">
    <source>
        <dbReference type="SAM" id="Phobius"/>
    </source>
</evidence>
<proteinExistence type="predicted"/>
<reference evidence="2 3" key="1">
    <citation type="journal article" date="2015" name="Genome Announc.">
        <title>Genome Sequence of Lactobacillus curieae CCTCC M 2011381T, a Novel Producer of Gamma-aminobutyric Acid.</title>
        <authorList>
            <person name="Wang Y."/>
            <person name="Wang Y."/>
            <person name="Lang C."/>
            <person name="Wei D."/>
            <person name="Xu P."/>
            <person name="Xie J."/>
        </authorList>
    </citation>
    <scope>NUCLEOTIDE SEQUENCE [LARGE SCALE GENOMIC DNA]</scope>
    <source>
        <strain evidence="2 3">CCTCC M 2011381</strain>
    </source>
</reference>
<keyword evidence="1" id="KW-0812">Transmembrane</keyword>